<comment type="similarity">
    <text evidence="1">Belongs to the EssB family.</text>
</comment>
<dbReference type="Proteomes" id="UP000067625">
    <property type="component" value="Chromosome"/>
</dbReference>
<protein>
    <recommendedName>
        <fullName evidence="6">Type VII secretion protein EssB</fullName>
    </recommendedName>
</protein>
<dbReference type="InterPro" id="IPR018778">
    <property type="entry name" value="T7SS_EssB"/>
</dbReference>
<sequence length="409" mass="48059">MEDKKTYLEEQIDAVMNENEGYTFTFQREKIKLLDGLEATMIKEVDPAFEKKIELTDDELLVTIHPPSTYQNYRILKRKDQKSKWRFAYQLVKKVQEHSMERLHLIIAPENIVFDHSLTPAFLHYGVTESIPPYETDHDRLMNEMKALIALSVDEKYPFHDYLKYYETLKLSETAKEILSKKNETELLEYIKEKIEEIEAEEKLLLHIPKKKWSMQKYIGIGLIVLLVPAIIYSFYSLFFAIPRQEAYVESNRLFLNNQYSEVINELSKYDERSMPQGVQYQLARSYIVTVSLTEEQRGNIENTLTLQADPQYFMYWINIGRGKNKEAIDIARMLEDRDLIAYGLINYQKEIMASSELDSQEKEQQVKQIEGELQEYRNELEEQQTEGEQSDGSNDSAAENQQDSGNNN</sequence>
<dbReference type="STRING" id="1441095.AM592_12045"/>
<proteinExistence type="inferred from homology"/>
<feature type="compositionally biased region" description="Polar residues" evidence="2">
    <location>
        <begin position="391"/>
        <end position="409"/>
    </location>
</feature>
<evidence type="ECO:0000313" key="4">
    <source>
        <dbReference type="EMBL" id="ALC82227.1"/>
    </source>
</evidence>
<keyword evidence="3" id="KW-1133">Transmembrane helix</keyword>
<evidence type="ECO:0000256" key="2">
    <source>
        <dbReference type="SAM" id="MobiDB-lite"/>
    </source>
</evidence>
<feature type="region of interest" description="Disordered" evidence="2">
    <location>
        <begin position="357"/>
        <end position="409"/>
    </location>
</feature>
<dbReference type="OrthoDB" id="4975281at2"/>
<reference evidence="5" key="1">
    <citation type="submission" date="2015-08" db="EMBL/GenBank/DDBJ databases">
        <title>Genome sequencing project for genomic taxonomy and phylogenomics of Bacillus-like bacteria.</title>
        <authorList>
            <person name="Liu B."/>
            <person name="Wang J."/>
            <person name="Zhu Y."/>
            <person name="Liu G."/>
            <person name="Chen Q."/>
            <person name="Chen Z."/>
            <person name="Lan J."/>
            <person name="Che J."/>
            <person name="Ge C."/>
            <person name="Shi H."/>
            <person name="Pan Z."/>
            <person name="Liu X."/>
        </authorList>
    </citation>
    <scope>NUCLEOTIDE SEQUENCE [LARGE SCALE GENOMIC DNA]</scope>
    <source>
        <strain evidence="5">FJAT-4402</strain>
    </source>
</reference>
<gene>
    <name evidence="4" type="ORF">AM592_12045</name>
</gene>
<dbReference type="PATRIC" id="fig|1441095.3.peg.2637"/>
<dbReference type="InterPro" id="IPR042565">
    <property type="entry name" value="T7SS_EssB_C"/>
</dbReference>
<evidence type="ECO:0000313" key="5">
    <source>
        <dbReference type="Proteomes" id="UP000067625"/>
    </source>
</evidence>
<dbReference type="RefSeq" id="WP_053604012.1">
    <property type="nucleotide sequence ID" value="NZ_CP012600.1"/>
</dbReference>
<evidence type="ECO:0000256" key="3">
    <source>
        <dbReference type="SAM" id="Phobius"/>
    </source>
</evidence>
<dbReference type="Gene3D" id="1.10.510.10">
    <property type="entry name" value="Transferase(Phosphotransferase) domain 1"/>
    <property type="match status" value="1"/>
</dbReference>
<dbReference type="Gene3D" id="1.25.40.680">
    <property type="entry name" value="Type VII secretion system EssB, C-terminal-like domain"/>
    <property type="match status" value="1"/>
</dbReference>
<dbReference type="EMBL" id="CP012600">
    <property type="protein sequence ID" value="ALC82227.1"/>
    <property type="molecule type" value="Genomic_DNA"/>
</dbReference>
<evidence type="ECO:0000256" key="1">
    <source>
        <dbReference type="ARBA" id="ARBA00010163"/>
    </source>
</evidence>
<keyword evidence="3" id="KW-0472">Membrane</keyword>
<dbReference type="NCBIfam" id="TIGR03926">
    <property type="entry name" value="T7_EssB"/>
    <property type="match status" value="1"/>
</dbReference>
<reference evidence="4 5" key="2">
    <citation type="journal article" date="2016" name="Int. J. Syst. Evol. Microbiol.">
        <title>Bacillus gobiensis sp. nov., isolated from a soil sample.</title>
        <authorList>
            <person name="Liu B."/>
            <person name="Liu G.H."/>
            <person name="Cetin S."/>
            <person name="Schumann P."/>
            <person name="Pan Z.Z."/>
            <person name="Chen Q.Q."/>
        </authorList>
    </citation>
    <scope>NUCLEOTIDE SEQUENCE [LARGE SCALE GENOMIC DNA]</scope>
    <source>
        <strain evidence="4 5">FJAT-4402</strain>
    </source>
</reference>
<name>A0A0M5JGQ7_9BACI</name>
<keyword evidence="3" id="KW-0812">Transmembrane</keyword>
<organism evidence="4 5">
    <name type="scientific">Bacillus gobiensis</name>
    <dbReference type="NCBI Taxonomy" id="1441095"/>
    <lineage>
        <taxon>Bacteria</taxon>
        <taxon>Bacillati</taxon>
        <taxon>Bacillota</taxon>
        <taxon>Bacilli</taxon>
        <taxon>Bacillales</taxon>
        <taxon>Bacillaceae</taxon>
        <taxon>Bacillus</taxon>
    </lineage>
</organism>
<dbReference type="Pfam" id="PF10140">
    <property type="entry name" value="YukC"/>
    <property type="match status" value="1"/>
</dbReference>
<feature type="transmembrane region" description="Helical" evidence="3">
    <location>
        <begin position="218"/>
        <end position="242"/>
    </location>
</feature>
<accession>A0A0M5JGQ7</accession>
<keyword evidence="5" id="KW-1185">Reference proteome</keyword>
<evidence type="ECO:0008006" key="6">
    <source>
        <dbReference type="Google" id="ProtNLM"/>
    </source>
</evidence>
<dbReference type="AlphaFoldDB" id="A0A0M5JGQ7"/>